<evidence type="ECO:0000256" key="1">
    <source>
        <dbReference type="SAM" id="Phobius"/>
    </source>
</evidence>
<evidence type="ECO:0000313" key="3">
    <source>
        <dbReference type="Proteomes" id="UP000500767"/>
    </source>
</evidence>
<dbReference type="AlphaFoldDB" id="A0A6M8HUQ7"/>
<sequence>MQASSLADDMLLVSAIIIQGIRMFLLLPCRAQLNHQQAGLLRSKQKLLKLSTCVEAFLGYAYFTTSLGNLIAHPGGGSPMLSTKLPAGFTKCLRHCNLCF</sequence>
<dbReference type="RefSeq" id="WP_171835832.1">
    <property type="nucleotide sequence ID" value="NZ_CP053708.1"/>
</dbReference>
<feature type="transmembrane region" description="Helical" evidence="1">
    <location>
        <begin position="12"/>
        <end position="29"/>
    </location>
</feature>
<dbReference type="EMBL" id="CP053708">
    <property type="protein sequence ID" value="QKE91887.1"/>
    <property type="molecule type" value="Genomic_DNA"/>
</dbReference>
<accession>A0A6M8HUQ7</accession>
<organism evidence="2 3">
    <name type="scientific">Lichenicola cladoniae</name>
    <dbReference type="NCBI Taxonomy" id="1484109"/>
    <lineage>
        <taxon>Bacteria</taxon>
        <taxon>Pseudomonadati</taxon>
        <taxon>Pseudomonadota</taxon>
        <taxon>Alphaproteobacteria</taxon>
        <taxon>Acetobacterales</taxon>
        <taxon>Acetobacteraceae</taxon>
        <taxon>Lichenicola</taxon>
    </lineage>
</organism>
<keyword evidence="1" id="KW-0472">Membrane</keyword>
<dbReference type="KEGG" id="lck:HN018_19275"/>
<dbReference type="Proteomes" id="UP000500767">
    <property type="component" value="Chromosome"/>
</dbReference>
<gene>
    <name evidence="2" type="ORF">HN018_19275</name>
</gene>
<name>A0A6M8HUQ7_9PROT</name>
<feature type="transmembrane region" description="Helical" evidence="1">
    <location>
        <begin position="50"/>
        <end position="72"/>
    </location>
</feature>
<proteinExistence type="predicted"/>
<keyword evidence="3" id="KW-1185">Reference proteome</keyword>
<keyword evidence="1" id="KW-0812">Transmembrane</keyword>
<reference evidence="2 3" key="1">
    <citation type="journal article" date="2014" name="World J. Microbiol. Biotechnol.">
        <title>Biodiversity and physiological characteristics of Antarctic and Arctic lichens-associated bacteria.</title>
        <authorList>
            <person name="Lee Y.M."/>
            <person name="Kim E.H."/>
            <person name="Lee H.K."/>
            <person name="Hong S.G."/>
        </authorList>
    </citation>
    <scope>NUCLEOTIDE SEQUENCE [LARGE SCALE GENOMIC DNA]</scope>
    <source>
        <strain evidence="2 3">PAMC 26569</strain>
    </source>
</reference>
<keyword evidence="1" id="KW-1133">Transmembrane helix</keyword>
<protein>
    <submittedName>
        <fullName evidence="2">Uncharacterized protein</fullName>
    </submittedName>
</protein>
<evidence type="ECO:0000313" key="2">
    <source>
        <dbReference type="EMBL" id="QKE91887.1"/>
    </source>
</evidence>